<evidence type="ECO:0000313" key="1">
    <source>
        <dbReference type="EMBL" id="KZT24741.1"/>
    </source>
</evidence>
<protein>
    <submittedName>
        <fullName evidence="1">Uncharacterized protein</fullName>
    </submittedName>
</protein>
<dbReference type="AlphaFoldDB" id="A0A165S6Q5"/>
<organism evidence="1 2">
    <name type="scientific">Neolentinus lepideus HHB14362 ss-1</name>
    <dbReference type="NCBI Taxonomy" id="1314782"/>
    <lineage>
        <taxon>Eukaryota</taxon>
        <taxon>Fungi</taxon>
        <taxon>Dikarya</taxon>
        <taxon>Basidiomycota</taxon>
        <taxon>Agaricomycotina</taxon>
        <taxon>Agaricomycetes</taxon>
        <taxon>Gloeophyllales</taxon>
        <taxon>Gloeophyllaceae</taxon>
        <taxon>Neolentinus</taxon>
    </lineage>
</organism>
<reference evidence="1 2" key="1">
    <citation type="journal article" date="2016" name="Mol. Biol. Evol.">
        <title>Comparative Genomics of Early-Diverging Mushroom-Forming Fungi Provides Insights into the Origins of Lignocellulose Decay Capabilities.</title>
        <authorList>
            <person name="Nagy L.G."/>
            <person name="Riley R."/>
            <person name="Tritt A."/>
            <person name="Adam C."/>
            <person name="Daum C."/>
            <person name="Floudas D."/>
            <person name="Sun H."/>
            <person name="Yadav J.S."/>
            <person name="Pangilinan J."/>
            <person name="Larsson K.H."/>
            <person name="Matsuura K."/>
            <person name="Barry K."/>
            <person name="Labutti K."/>
            <person name="Kuo R."/>
            <person name="Ohm R.A."/>
            <person name="Bhattacharya S.S."/>
            <person name="Shirouzu T."/>
            <person name="Yoshinaga Y."/>
            <person name="Martin F.M."/>
            <person name="Grigoriev I.V."/>
            <person name="Hibbett D.S."/>
        </authorList>
    </citation>
    <scope>NUCLEOTIDE SEQUENCE [LARGE SCALE GENOMIC DNA]</scope>
    <source>
        <strain evidence="1 2">HHB14362 ss-1</strain>
    </source>
</reference>
<dbReference type="InParanoid" id="A0A165S6Q5"/>
<dbReference type="PANTHER" id="PTHR35871">
    <property type="entry name" value="EXPRESSED PROTEIN"/>
    <property type="match status" value="1"/>
</dbReference>
<evidence type="ECO:0000313" key="2">
    <source>
        <dbReference type="Proteomes" id="UP000076761"/>
    </source>
</evidence>
<name>A0A165S6Q5_9AGAM</name>
<proteinExistence type="predicted"/>
<keyword evidence="2" id="KW-1185">Reference proteome</keyword>
<accession>A0A165S6Q5</accession>
<gene>
    <name evidence="1" type="ORF">NEOLEDRAFT_1156699</name>
</gene>
<dbReference type="OrthoDB" id="6511194at2759"/>
<sequence length="558" mass="63087">MKGPNVMSKSVHMQCHYKQAWKDQKSLDNFNFSMQKRELRYAISRARSPNEPEGLQSNMHVESPAASSTLPISPMILQWHSASVLSELCSTDNGLRGSDHGASGSDLGDSVSEHSGNIKINEVDNLEEAEDMEEELEELGTLWTQIKGKLQKKSKILPLSHINQLMILSNFATLCLKGYDRMSTSIQIACQWHKGTVTWFAHSIHTLARHYQEKRGGGQNAHSLLHNKRTRTVTPHKLQNALNTVIFPDLNIALKKPLSEQMARHWLMKLGWCHTHVKKGVYMDVFLPAMVHFEPWIVHFEGPKLCCVEPVLVPGECCIITQYQDESCCSVYDEAQSHWLGQQPLCRKGRGQLIHVDTDGNIIHNACQIIYPGSNRDPWGDHEQLFVQVKEAIDIFELAHPDCQALFVFNQSLVHASLPPDTLHAFEMNKSNGGKQHKQRDTVIPQSNPVAACCGHVQKMTTPLGEAKGLKDVLQECSFNVQKLRAKCLLVCPFKSQNCCMACLSPCSTLLIKKAGHEVIFLPKFHCKLNLIEMYWGWCKYHYWEVPKQGFAHAKELT</sequence>
<dbReference type="PANTHER" id="PTHR35871:SF1">
    <property type="entry name" value="CXC1-LIKE CYSTEINE CLUSTER ASSOCIATED WITH KDZ TRANSPOSASES DOMAIN-CONTAINING PROTEIN"/>
    <property type="match status" value="1"/>
</dbReference>
<dbReference type="STRING" id="1314782.A0A165S6Q5"/>
<dbReference type="EMBL" id="KV425576">
    <property type="protein sequence ID" value="KZT24741.1"/>
    <property type="molecule type" value="Genomic_DNA"/>
</dbReference>
<dbReference type="Proteomes" id="UP000076761">
    <property type="component" value="Unassembled WGS sequence"/>
</dbReference>